<dbReference type="PANTHER" id="PTHR42110:SF1">
    <property type="entry name" value="L-ASPARAGINASE, PUTATIVE (AFU_ORTHOLOGUE AFUA_3G11890)-RELATED"/>
    <property type="match status" value="1"/>
</dbReference>
<dbReference type="STRING" id="1122213.GCA_000423365_00301"/>
<reference evidence="1 2" key="1">
    <citation type="submission" date="2017-05" db="EMBL/GenBank/DDBJ databases">
        <title>Genome Analysis of Maritalea myrionectae HL2708#5.</title>
        <authorList>
            <consortium name="Cotde Inc.-PKNU"/>
            <person name="Jang D."/>
            <person name="Oh H.-M."/>
        </authorList>
    </citation>
    <scope>NUCLEOTIDE SEQUENCE [LARGE SCALE GENOMIC DNA]</scope>
    <source>
        <strain evidence="1 2">HL2708#5</strain>
    </source>
</reference>
<protein>
    <submittedName>
        <fullName evidence="1">Asparaginase</fullName>
    </submittedName>
</protein>
<keyword evidence="2" id="KW-1185">Reference proteome</keyword>
<dbReference type="Pfam" id="PF06089">
    <property type="entry name" value="Asparaginase_II"/>
    <property type="match status" value="1"/>
</dbReference>
<dbReference type="RefSeq" id="WP_027833558.1">
    <property type="nucleotide sequence ID" value="NZ_CP021330.1"/>
</dbReference>
<dbReference type="PANTHER" id="PTHR42110">
    <property type="entry name" value="L-ASPARAGINASE, PUTATIVE (AFU_ORTHOLOGUE AFUA_3G11890)-RELATED"/>
    <property type="match status" value="1"/>
</dbReference>
<dbReference type="KEGG" id="mmyr:MXMO3_02665"/>
<sequence length="341" mass="36201">MQQTANPVLVEFTRGNWVENRHRAAFCVADSSGKIVASAGDVDHPIFPRSAIKSLQALALFESGAVDQFALDDRDLALACASHKGEPIHVEGVERFLDKIGMSADQLECGAHVPSDKAAREAMRAKGETPTALHNNCSGKHTGMLAVAKAMGVDPKGYIEQDHAVQKLVRSCVEKVVGDTMSTDRCGRDGCSIPTWASPLRGFATGFAKLSDPNSDLPALYTQAGQRLFDACAQNAMLVAGTDRIDTDAMEAFKGQLMMKVGADGVFCGALRNSHLGFALKVDDGSVPAAEAIVAGLVASLAEASDAQKKLLAQWSHKTTKNWRGFEVGAAHLSGEFASFL</sequence>
<accession>A0A2R4MGK6</accession>
<evidence type="ECO:0000313" key="1">
    <source>
        <dbReference type="EMBL" id="AVX05177.1"/>
    </source>
</evidence>
<organism evidence="1 2">
    <name type="scientific">Maritalea myrionectae</name>
    <dbReference type="NCBI Taxonomy" id="454601"/>
    <lineage>
        <taxon>Bacteria</taxon>
        <taxon>Pseudomonadati</taxon>
        <taxon>Pseudomonadota</taxon>
        <taxon>Alphaproteobacteria</taxon>
        <taxon>Hyphomicrobiales</taxon>
        <taxon>Devosiaceae</taxon>
        <taxon>Maritalea</taxon>
    </lineage>
</organism>
<dbReference type="EMBL" id="CP021330">
    <property type="protein sequence ID" value="AVX05177.1"/>
    <property type="molecule type" value="Genomic_DNA"/>
</dbReference>
<proteinExistence type="predicted"/>
<name>A0A2R4MGK6_9HYPH</name>
<dbReference type="AlphaFoldDB" id="A0A2R4MGK6"/>
<gene>
    <name evidence="1" type="ORF">MXMO3_02665</name>
</gene>
<dbReference type="InterPro" id="IPR010349">
    <property type="entry name" value="Asparaginase_II"/>
</dbReference>
<evidence type="ECO:0000313" key="2">
    <source>
        <dbReference type="Proteomes" id="UP000258927"/>
    </source>
</evidence>
<dbReference type="Proteomes" id="UP000258927">
    <property type="component" value="Chromosome"/>
</dbReference>